<evidence type="ECO:0000313" key="1">
    <source>
        <dbReference type="EMBL" id="ESK86902.1"/>
    </source>
</evidence>
<accession>V2WZ94</accession>
<sequence>MTKSLQMLLQNLQSLLRSISGEEDGGEAAKVDANRDAHVQHVDPAEVLSLLDKLTGQLSGSGGYPELSGPSNVNTRYLDCKTRTTTPAECWVSVQGVLYPPLASIRTLKFVV</sequence>
<name>V2WZ94_MONRO</name>
<dbReference type="KEGG" id="mrr:Moror_3419"/>
<dbReference type="Proteomes" id="UP000017559">
    <property type="component" value="Unassembled WGS sequence"/>
</dbReference>
<protein>
    <submittedName>
        <fullName evidence="1">Uncharacterized protein</fullName>
    </submittedName>
</protein>
<comment type="caution">
    <text evidence="1">The sequence shown here is derived from an EMBL/GenBank/DDBJ whole genome shotgun (WGS) entry which is preliminary data.</text>
</comment>
<organism evidence="1 2">
    <name type="scientific">Moniliophthora roreri (strain MCA 2997)</name>
    <name type="common">Cocoa frosty pod rot fungus</name>
    <name type="synonym">Crinipellis roreri</name>
    <dbReference type="NCBI Taxonomy" id="1381753"/>
    <lineage>
        <taxon>Eukaryota</taxon>
        <taxon>Fungi</taxon>
        <taxon>Dikarya</taxon>
        <taxon>Basidiomycota</taxon>
        <taxon>Agaricomycotina</taxon>
        <taxon>Agaricomycetes</taxon>
        <taxon>Agaricomycetidae</taxon>
        <taxon>Agaricales</taxon>
        <taxon>Marasmiineae</taxon>
        <taxon>Marasmiaceae</taxon>
        <taxon>Moniliophthora</taxon>
    </lineage>
</organism>
<gene>
    <name evidence="1" type="ORF">Moror_3419</name>
</gene>
<dbReference type="HOGENOM" id="CLU_2146509_0_0_1"/>
<keyword evidence="2" id="KW-1185">Reference proteome</keyword>
<evidence type="ECO:0000313" key="2">
    <source>
        <dbReference type="Proteomes" id="UP000017559"/>
    </source>
</evidence>
<dbReference type="AlphaFoldDB" id="V2WZ94"/>
<proteinExistence type="predicted"/>
<reference evidence="1 2" key="1">
    <citation type="journal article" date="2014" name="BMC Genomics">
        <title>Genome and secretome analysis of the hemibiotrophic fungal pathogen, Moniliophthora roreri, which causes frosty pod rot disease of cacao: mechanisms of the biotrophic and necrotrophic phases.</title>
        <authorList>
            <person name="Meinhardt L.W."/>
            <person name="Costa G.G.L."/>
            <person name="Thomazella D.P.T."/>
            <person name="Teixeira P.J.P.L."/>
            <person name="Carazzolle M.F."/>
            <person name="Schuster S.C."/>
            <person name="Carlson J.E."/>
            <person name="Guiltinan M.J."/>
            <person name="Mieczkowski P."/>
            <person name="Farmer A."/>
            <person name="Ramaraj T."/>
            <person name="Crozier J."/>
            <person name="Davis R.E."/>
            <person name="Shao J."/>
            <person name="Melnick R.L."/>
            <person name="Pereira G.A.G."/>
            <person name="Bailey B.A."/>
        </authorList>
    </citation>
    <scope>NUCLEOTIDE SEQUENCE [LARGE SCALE GENOMIC DNA]</scope>
    <source>
        <strain evidence="1 2">MCA 2997</strain>
    </source>
</reference>
<dbReference type="EMBL" id="AWSO01000863">
    <property type="protein sequence ID" value="ESK86902.1"/>
    <property type="molecule type" value="Genomic_DNA"/>
</dbReference>